<keyword evidence="7" id="KW-1185">Reference proteome</keyword>
<reference evidence="6 7" key="1">
    <citation type="submission" date="2011-11" db="EMBL/GenBank/DDBJ databases">
        <title>Complete sequence of Spirochaeta sp. grapes.</title>
        <authorList>
            <consortium name="US DOE Joint Genome Institute"/>
            <person name="Lucas S."/>
            <person name="Han J."/>
            <person name="Lapidus A."/>
            <person name="Cheng J.-F."/>
            <person name="Goodwin L."/>
            <person name="Pitluck S."/>
            <person name="Peters L."/>
            <person name="Ovchinnikova G."/>
            <person name="Munk A.C."/>
            <person name="Detter J.C."/>
            <person name="Han C."/>
            <person name="Tapia R."/>
            <person name="Land M."/>
            <person name="Hauser L."/>
            <person name="Kyrpides N."/>
            <person name="Ivanova N."/>
            <person name="Pagani I."/>
            <person name="Ritalahtilisa K."/>
            <person name="Loeffler F."/>
            <person name="Woyke T."/>
        </authorList>
    </citation>
    <scope>NUCLEOTIDE SEQUENCE [LARGE SCALE GENOMIC DNA]</scope>
    <source>
        <strain evidence="7">ATCC BAA-1885 / DSM 22778 / Grapes</strain>
    </source>
</reference>
<evidence type="ECO:0000256" key="1">
    <source>
        <dbReference type="ARBA" id="ARBA00022553"/>
    </source>
</evidence>
<feature type="active site" description="Phosphoserine intermediate" evidence="2">
    <location>
        <position position="100"/>
    </location>
</feature>
<gene>
    <name evidence="6" type="ordered locus">SpiGrapes_1962</name>
</gene>
<feature type="binding site" evidence="3">
    <location>
        <position position="458"/>
    </location>
    <ligand>
        <name>Zn(2+)</name>
        <dbReference type="ChEBI" id="CHEBI:29105"/>
        <label>2</label>
    </ligand>
</feature>
<dbReference type="KEGG" id="sgp:SpiGrapes_1962"/>
<dbReference type="PANTHER" id="PTHR11596">
    <property type="entry name" value="ALKALINE PHOSPHATASE"/>
    <property type="match status" value="1"/>
</dbReference>
<evidence type="ECO:0000256" key="2">
    <source>
        <dbReference type="PIRSR" id="PIRSR601952-1"/>
    </source>
</evidence>
<protein>
    <submittedName>
        <fullName evidence="6">Alkaline phosphatase</fullName>
    </submittedName>
</protein>
<proteinExistence type="inferred from homology"/>
<comment type="cofactor">
    <cofactor evidence="3">
        <name>Zn(2+)</name>
        <dbReference type="ChEBI" id="CHEBI:29105"/>
    </cofactor>
    <text evidence="3">Binds 2 Zn(2+) ions.</text>
</comment>
<keyword evidence="3" id="KW-0479">Metal-binding</keyword>
<feature type="binding site" evidence="3">
    <location>
        <position position="155"/>
    </location>
    <ligand>
        <name>Mg(2+)</name>
        <dbReference type="ChEBI" id="CHEBI:18420"/>
    </ligand>
</feature>
<dbReference type="GO" id="GO:0004035">
    <property type="term" value="F:alkaline phosphatase activity"/>
    <property type="evidence" value="ECO:0007669"/>
    <property type="project" value="TreeGrafter"/>
</dbReference>
<keyword evidence="1" id="KW-0597">Phosphoprotein</keyword>
<dbReference type="EMBL" id="CP003155">
    <property type="protein sequence ID" value="AEV29749.1"/>
    <property type="molecule type" value="Genomic_DNA"/>
</dbReference>
<dbReference type="PRINTS" id="PR00113">
    <property type="entry name" value="ALKPHPHTASE"/>
</dbReference>
<feature type="binding site" evidence="3">
    <location>
        <position position="50"/>
    </location>
    <ligand>
        <name>Mg(2+)</name>
        <dbReference type="ChEBI" id="CHEBI:18420"/>
    </ligand>
</feature>
<dbReference type="Gene3D" id="1.10.60.40">
    <property type="match status" value="1"/>
</dbReference>
<dbReference type="Proteomes" id="UP000005632">
    <property type="component" value="Chromosome"/>
</dbReference>
<dbReference type="Pfam" id="PF00245">
    <property type="entry name" value="Alk_phosphatase"/>
    <property type="match status" value="2"/>
</dbReference>
<comment type="cofactor">
    <cofactor evidence="3">
        <name>Mg(2+)</name>
        <dbReference type="ChEBI" id="CHEBI:18420"/>
    </cofactor>
    <text evidence="3">Binds 1 Mg(2+) ion.</text>
</comment>
<organism evidence="6 7">
    <name type="scientific">Sphaerochaeta pleomorpha (strain ATCC BAA-1885 / DSM 22778 / Grapes)</name>
    <dbReference type="NCBI Taxonomy" id="158190"/>
    <lineage>
        <taxon>Bacteria</taxon>
        <taxon>Pseudomonadati</taxon>
        <taxon>Spirochaetota</taxon>
        <taxon>Spirochaetia</taxon>
        <taxon>Spirochaetales</taxon>
        <taxon>Sphaerochaetaceae</taxon>
        <taxon>Sphaerochaeta</taxon>
    </lineage>
</organism>
<evidence type="ECO:0000313" key="7">
    <source>
        <dbReference type="Proteomes" id="UP000005632"/>
    </source>
</evidence>
<dbReference type="CDD" id="cd16012">
    <property type="entry name" value="ALP"/>
    <property type="match status" value="1"/>
</dbReference>
<keyword evidence="3" id="KW-0862">Zinc</keyword>
<feature type="signal peptide" evidence="5">
    <location>
        <begin position="1"/>
        <end position="21"/>
    </location>
</feature>
<dbReference type="Gene3D" id="3.40.720.10">
    <property type="entry name" value="Alkaline Phosphatase, subunit A"/>
    <property type="match status" value="1"/>
</dbReference>
<dbReference type="SMART" id="SM00098">
    <property type="entry name" value="alkPPc"/>
    <property type="match status" value="1"/>
</dbReference>
<dbReference type="InterPro" id="IPR001952">
    <property type="entry name" value="Alkaline_phosphatase"/>
</dbReference>
<feature type="binding site" evidence="3">
    <location>
        <position position="285"/>
    </location>
    <ligand>
        <name>Zn(2+)</name>
        <dbReference type="ChEBI" id="CHEBI:29105"/>
        <label>2</label>
    </ligand>
</feature>
<feature type="binding site" evidence="3">
    <location>
        <position position="153"/>
    </location>
    <ligand>
        <name>Mg(2+)</name>
        <dbReference type="ChEBI" id="CHEBI:18420"/>
    </ligand>
</feature>
<keyword evidence="5" id="KW-0732">Signal</keyword>
<dbReference type="SUPFAM" id="SSF53649">
    <property type="entry name" value="Alkaline phosphatase-like"/>
    <property type="match status" value="1"/>
</dbReference>
<dbReference type="GO" id="GO:0046872">
    <property type="term" value="F:metal ion binding"/>
    <property type="evidence" value="ECO:0007669"/>
    <property type="project" value="UniProtKB-KW"/>
</dbReference>
<dbReference type="OrthoDB" id="9794455at2"/>
<evidence type="ECO:0000256" key="3">
    <source>
        <dbReference type="PIRSR" id="PIRSR601952-2"/>
    </source>
</evidence>
<feature type="binding site" evidence="3">
    <location>
        <position position="281"/>
    </location>
    <ligand>
        <name>Zn(2+)</name>
        <dbReference type="ChEBI" id="CHEBI:29105"/>
        <label>2</label>
    </ligand>
</feature>
<accession>G8QQA4</accession>
<keyword evidence="3" id="KW-0460">Magnesium</keyword>
<comment type="similarity">
    <text evidence="4">Belongs to the alkaline phosphatase family.</text>
</comment>
<evidence type="ECO:0000313" key="6">
    <source>
        <dbReference type="EMBL" id="AEV29749.1"/>
    </source>
</evidence>
<dbReference type="InterPro" id="IPR017850">
    <property type="entry name" value="Alkaline_phosphatase_core_sf"/>
</dbReference>
<name>G8QQA4_SPHPG</name>
<dbReference type="PANTHER" id="PTHR11596:SF5">
    <property type="entry name" value="ALKALINE PHOSPHATASE"/>
    <property type="match status" value="1"/>
</dbReference>
<evidence type="ECO:0000256" key="4">
    <source>
        <dbReference type="RuleBase" id="RU003946"/>
    </source>
</evidence>
<dbReference type="eggNOG" id="COG1785">
    <property type="taxonomic scope" value="Bacteria"/>
</dbReference>
<dbReference type="AlphaFoldDB" id="G8QQA4"/>
<dbReference type="HOGENOM" id="CLU_008539_5_0_12"/>
<dbReference type="RefSeq" id="WP_014270592.1">
    <property type="nucleotide sequence ID" value="NC_016633.1"/>
</dbReference>
<feature type="binding site" evidence="3">
    <location>
        <position position="324"/>
    </location>
    <ligand>
        <name>Zn(2+)</name>
        <dbReference type="ChEBI" id="CHEBI:29105"/>
        <label>2</label>
    </ligand>
</feature>
<feature type="binding site" evidence="3">
    <location>
        <position position="50"/>
    </location>
    <ligand>
        <name>Zn(2+)</name>
        <dbReference type="ChEBI" id="CHEBI:29105"/>
        <label>2</label>
    </ligand>
</feature>
<feature type="binding site" evidence="3">
    <location>
        <position position="325"/>
    </location>
    <ligand>
        <name>Zn(2+)</name>
        <dbReference type="ChEBI" id="CHEBI:29105"/>
        <label>2</label>
    </ligand>
</feature>
<feature type="binding site" evidence="3">
    <location>
        <position position="276"/>
    </location>
    <ligand>
        <name>Mg(2+)</name>
        <dbReference type="ChEBI" id="CHEBI:18420"/>
    </ligand>
</feature>
<dbReference type="STRING" id="158190.SpiGrapes_1962"/>
<evidence type="ECO:0000256" key="5">
    <source>
        <dbReference type="SAM" id="SignalP"/>
    </source>
</evidence>
<sequence length="495" mass="53405">MKKRFVSLMVLLLCVLSLVGAEGTKEQSTQTMQGFGSSERPKYVFMFIGDGMSHVQINAAQVFNGNNTKGDIALSPLSFTQFPVLGLQTTYDATSFCPDSASTATSLSSGIKTHSGVLGMGVDKTTKAENIAEKLKSQKDWKIGIVSTVTLNHATPAAYYAHSPSRNNYYDIGLQLIGSGFDYFAGGSINKATDKGQASIYDLAKANGYTFVDTKEAIEALDANSGKVYAQSPRLQDGGSMPYSIDTDDRDVSLAGFVQKGIDVLDNEKGFFMMVESGKIDWACHANDAAAEISDILAFDDAVKVAIDFAQKHPNETLIVVTGDHETGGMTIGYASTGYNTAFEILKNQKLSYVAFDEIIKGMKSANANLSFDEVMELVTKDFGLVAPNANATDKALVLTEVEYARLQEAFHQSMLPSDKRTKDDVTALLYGGYDPLSVTVTHILNNKAGIGWTSYSHTGTPISVYAKGVGEQLFSGSYDNTDIFHKLRDIVGVN</sequence>
<feature type="chain" id="PRO_5003515058" evidence="5">
    <location>
        <begin position="22"/>
        <end position="495"/>
    </location>
</feature>